<dbReference type="GO" id="GO:0042790">
    <property type="term" value="P:nucleolar large rRNA transcription by RNA polymerase I"/>
    <property type="evidence" value="ECO:0007669"/>
    <property type="project" value="TreeGrafter"/>
</dbReference>
<feature type="compositionally biased region" description="Polar residues" evidence="1">
    <location>
        <begin position="646"/>
        <end position="657"/>
    </location>
</feature>
<dbReference type="GO" id="GO:0070860">
    <property type="term" value="C:RNA polymerase I core factor complex"/>
    <property type="evidence" value="ECO:0007669"/>
    <property type="project" value="TreeGrafter"/>
</dbReference>
<evidence type="ECO:0000313" key="4">
    <source>
        <dbReference type="Proteomes" id="UP000235023"/>
    </source>
</evidence>
<gene>
    <name evidence="3" type="ORF">BDW42DRAFT_187858</name>
</gene>
<dbReference type="InterPro" id="IPR007224">
    <property type="entry name" value="TIF_Rrn11"/>
</dbReference>
<keyword evidence="4" id="KW-1185">Reference proteome</keyword>
<accession>A0A2J5HL44</accession>
<proteinExistence type="predicted"/>
<dbReference type="OrthoDB" id="2159786at2759"/>
<dbReference type="Proteomes" id="UP000235023">
    <property type="component" value="Unassembled WGS sequence"/>
</dbReference>
<dbReference type="GO" id="GO:0001181">
    <property type="term" value="F:RNA polymerase I general transcription initiation factor activity"/>
    <property type="evidence" value="ECO:0007669"/>
    <property type="project" value="InterPro"/>
</dbReference>
<dbReference type="InterPro" id="IPR029178">
    <property type="entry name" value="Ecm11_C"/>
</dbReference>
<dbReference type="AlphaFoldDB" id="A0A2J5HL44"/>
<feature type="compositionally biased region" description="Basic and acidic residues" evidence="1">
    <location>
        <begin position="661"/>
        <end position="672"/>
    </location>
</feature>
<dbReference type="GO" id="GO:0001164">
    <property type="term" value="F:RNA polymerase I core promoter sequence-specific DNA binding"/>
    <property type="evidence" value="ECO:0007669"/>
    <property type="project" value="InterPro"/>
</dbReference>
<reference evidence="4" key="1">
    <citation type="submission" date="2017-12" db="EMBL/GenBank/DDBJ databases">
        <authorList>
            <consortium name="DOE Joint Genome Institute"/>
            <person name="Mondo S.J."/>
            <person name="Kjaerbolling I."/>
            <person name="Vesth T.C."/>
            <person name="Frisvad J.C."/>
            <person name="Nybo J.L."/>
            <person name="Theobald S."/>
            <person name="Kuo A."/>
            <person name="Bowyer P."/>
            <person name="Matsuda Y."/>
            <person name="Lyhne E.K."/>
            <person name="Kogle M.E."/>
            <person name="Clum A."/>
            <person name="Lipzen A."/>
            <person name="Salamov A."/>
            <person name="Ngan C.Y."/>
            <person name="Daum C."/>
            <person name="Chiniquy J."/>
            <person name="Barry K."/>
            <person name="LaButti K."/>
            <person name="Haridas S."/>
            <person name="Simmons B.A."/>
            <person name="Magnuson J.K."/>
            <person name="Mortensen U.H."/>
            <person name="Larsen T.O."/>
            <person name="Grigoriev I.V."/>
            <person name="Baker S.E."/>
            <person name="Andersen M.R."/>
            <person name="Nordberg H.P."/>
            <person name="Cantor M.N."/>
            <person name="Hua S.X."/>
        </authorList>
    </citation>
    <scope>NUCLEOTIDE SEQUENCE [LARGE SCALE GENOMIC DNA]</scope>
    <source>
        <strain evidence="4">IBT 19404</strain>
    </source>
</reference>
<dbReference type="PANTHER" id="PTHR28244">
    <property type="entry name" value="RNA POLYMERASE I-SPECIFIC TRANSCRIPTION INITIATION FACTOR RRN11"/>
    <property type="match status" value="1"/>
</dbReference>
<dbReference type="GO" id="GO:0017025">
    <property type="term" value="F:TBP-class protein binding"/>
    <property type="evidence" value="ECO:0007669"/>
    <property type="project" value="TreeGrafter"/>
</dbReference>
<organism evidence="3 4">
    <name type="scientific">Aspergillus taichungensis</name>
    <dbReference type="NCBI Taxonomy" id="482145"/>
    <lineage>
        <taxon>Eukaryota</taxon>
        <taxon>Fungi</taxon>
        <taxon>Dikarya</taxon>
        <taxon>Ascomycota</taxon>
        <taxon>Pezizomycotina</taxon>
        <taxon>Eurotiomycetes</taxon>
        <taxon>Eurotiomycetidae</taxon>
        <taxon>Eurotiales</taxon>
        <taxon>Aspergillaceae</taxon>
        <taxon>Aspergillus</taxon>
        <taxon>Aspergillus subgen. Circumdati</taxon>
    </lineage>
</organism>
<feature type="region of interest" description="Disordered" evidence="1">
    <location>
        <begin position="822"/>
        <end position="847"/>
    </location>
</feature>
<feature type="domain" description="Extracellular mutant protein 11 C-terminal" evidence="2">
    <location>
        <begin position="855"/>
        <end position="991"/>
    </location>
</feature>
<feature type="compositionally biased region" description="Polar residues" evidence="1">
    <location>
        <begin position="680"/>
        <end position="712"/>
    </location>
</feature>
<dbReference type="InterPro" id="IPR053029">
    <property type="entry name" value="RNA_pol_I-specific_init_factor"/>
</dbReference>
<feature type="region of interest" description="Disordered" evidence="1">
    <location>
        <begin position="598"/>
        <end position="784"/>
    </location>
</feature>
<name>A0A2J5HL44_9EURO</name>
<evidence type="ECO:0000259" key="2">
    <source>
        <dbReference type="Pfam" id="PF15463"/>
    </source>
</evidence>
<feature type="compositionally biased region" description="Low complexity" evidence="1">
    <location>
        <begin position="825"/>
        <end position="844"/>
    </location>
</feature>
<feature type="region of interest" description="Disordered" evidence="1">
    <location>
        <begin position="879"/>
        <end position="899"/>
    </location>
</feature>
<evidence type="ECO:0000313" key="3">
    <source>
        <dbReference type="EMBL" id="PLN77767.1"/>
    </source>
</evidence>
<evidence type="ECO:0000256" key="1">
    <source>
        <dbReference type="SAM" id="MobiDB-lite"/>
    </source>
</evidence>
<sequence>MASAPSASAFSLPLPSWQQPLSVRAAQYESKKRKKDRDGWSDDEDKGETTDAASEVAPPAPSLTLSPDEAHQYRIAGLSFDQEIPGGHFPHGPAKEGRAKGARHNHLLQELSSLSSPLYPPQSAAHRGNLRLQHISVLSNILHRCLLERDYVRAGRAWGLIIREEFRGVPVDVRTGGRWGIGAEILLQRGRQISDEAIRAAGNDDTDRASGPAGLCFTRKGFEEAKEYYERMVVQHPFRKSAPDAVSSMQFYPAMFGLWVYVAQEESKFARQEIRNEHEDAGEFSEEEDTALEIGGQAGSNQKTRALIAEVRARELGEAGKIAARLDELLMSFPYSDSPELLELRGMISLWIGDLHVYSLPQGAGGHDYDLDEGDGSDEDRMPMEETLESVQVRRERRLAAEKRQMEVRKSREYFEKAKKRGRGMTSTLKDFHIDDDSVLDDHNDRKMGVGDYVHSKEAIQLRPSVKEQAHRTRQQLADQARFDITPATMAAPAPVPLNRHLQRDNYGAASFEGPPHSEAETIQQRDMFDTDVEGVDDSTIAATSILGIDELRPTQLSPAATAQRQGIDPQPMYQYHQGAHSFDPQWYDNLGDKAMKSAGFSSEDGADDNASQLTSMAGDDEQSEATNESDYFHRRRHADEPLSRRLQSFWNASRKPQAQPDHHQEQQRPEPSKTPAFDRSTSSDPRITSHIPVSTNRKPNLPHTMSTTPRTRFSPPKPSLLDKLGDRTPTRRSSGPRPQPQTQPQPGRQQPSMTALDQSNSDRDEGNLGSFSMDYGLNRGSNNPSLTAFDMTNLDGLDNDYSYDEDDPFARRGSVRRIVDLDTNSNSNSNNHNHNEPNNHPPSRTQKKRLFEADYPPEELRQKTFDSLQSEPFDHNPAAARALQPPAPKTEIPPNTSPEDKLAFLSRLSTSDRDAYFSNLTMTEWEDCGDVLVEQFGSLLKKMKELRHARRRTAAVFEAEVKRRHETVEMQSAELSRKLEEMRSGGAEVLRGRTP</sequence>
<dbReference type="Pfam" id="PF15463">
    <property type="entry name" value="ECM11"/>
    <property type="match status" value="1"/>
</dbReference>
<dbReference type="PANTHER" id="PTHR28244:SF1">
    <property type="entry name" value="RNA POLYMERASE I-SPECIFIC TRANSCRIPTION INITIATION FACTOR RRN11"/>
    <property type="match status" value="1"/>
</dbReference>
<protein>
    <submittedName>
        <fullName evidence="3">Extracellular mutant protein 11-domain-containing protein</fullName>
    </submittedName>
</protein>
<dbReference type="EMBL" id="KZ559589">
    <property type="protein sequence ID" value="PLN77767.1"/>
    <property type="molecule type" value="Genomic_DNA"/>
</dbReference>
<dbReference type="Pfam" id="PF04090">
    <property type="entry name" value="Rrn11"/>
    <property type="match status" value="1"/>
</dbReference>
<feature type="region of interest" description="Disordered" evidence="1">
    <location>
        <begin position="23"/>
        <end position="67"/>
    </location>
</feature>